<accession>A0AC61QTG5</accession>
<organism evidence="1 2">
    <name type="scientific">Palleniella muris</name>
    <dbReference type="NCBI Taxonomy" id="3038145"/>
    <lineage>
        <taxon>Bacteria</taxon>
        <taxon>Pseudomonadati</taxon>
        <taxon>Bacteroidota</taxon>
        <taxon>Bacteroidia</taxon>
        <taxon>Bacteroidales</taxon>
        <taxon>Prevotellaceae</taxon>
        <taxon>Palleniella</taxon>
    </lineage>
</organism>
<sequence length="170" mass="19255">MRLRALEPEDLELLYTIENDRSLWWLGTQTAPLSRYRLKEYIATCESDIYKDEQVRFVIETETGDGQSPQAVGLIDLFNFSARNNRAELGVAITKSAQGKGIAQEAIKAVMAYARDIAGIHQIYAIVPSSNLASEKMLLNIGFHRQTVLKDWLIHNSNYEDALLMQCFLS</sequence>
<dbReference type="EMBL" id="SRZC01000002">
    <property type="protein sequence ID" value="TGX83886.1"/>
    <property type="molecule type" value="Genomic_DNA"/>
</dbReference>
<name>A0AC61QTG5_9BACT</name>
<evidence type="ECO:0000313" key="1">
    <source>
        <dbReference type="EMBL" id="TGX83886.1"/>
    </source>
</evidence>
<protein>
    <submittedName>
        <fullName evidence="1">N-acetyltransferase</fullName>
    </submittedName>
</protein>
<dbReference type="Proteomes" id="UP000308886">
    <property type="component" value="Unassembled WGS sequence"/>
</dbReference>
<comment type="caution">
    <text evidence="1">The sequence shown here is derived from an EMBL/GenBank/DDBJ whole genome shotgun (WGS) entry which is preliminary data.</text>
</comment>
<gene>
    <name evidence="1" type="ORF">E5358_01545</name>
</gene>
<keyword evidence="2" id="KW-1185">Reference proteome</keyword>
<evidence type="ECO:0000313" key="2">
    <source>
        <dbReference type="Proteomes" id="UP000308886"/>
    </source>
</evidence>
<proteinExistence type="predicted"/>
<reference evidence="1" key="1">
    <citation type="submission" date="2019-04" db="EMBL/GenBank/DDBJ databases">
        <title>Microbes associate with the intestines of laboratory mice.</title>
        <authorList>
            <person name="Navarre W."/>
            <person name="Wong E."/>
            <person name="Huang K."/>
            <person name="Tropini C."/>
            <person name="Ng K."/>
            <person name="Yu B."/>
        </authorList>
    </citation>
    <scope>NUCLEOTIDE SEQUENCE</scope>
    <source>
        <strain evidence="1">NM73_A23</strain>
    </source>
</reference>